<protein>
    <submittedName>
        <fullName evidence="3">Uncharacterized protein</fullName>
    </submittedName>
</protein>
<keyword evidence="2" id="KW-0472">Membrane</keyword>
<evidence type="ECO:0000256" key="1">
    <source>
        <dbReference type="SAM" id="Coils"/>
    </source>
</evidence>
<dbReference type="OrthoDB" id="8433483at2"/>
<dbReference type="RefSeq" id="WP_129523932.1">
    <property type="nucleotide sequence ID" value="NZ_SDPV01000001.1"/>
</dbReference>
<comment type="caution">
    <text evidence="3">The sequence shown here is derived from an EMBL/GenBank/DDBJ whole genome shotgun (WGS) entry which is preliminary data.</text>
</comment>
<proteinExistence type="predicted"/>
<evidence type="ECO:0000256" key="2">
    <source>
        <dbReference type="SAM" id="Phobius"/>
    </source>
</evidence>
<keyword evidence="2" id="KW-0812">Transmembrane</keyword>
<dbReference type="EMBL" id="SDPV01000001">
    <property type="protein sequence ID" value="RXZ66464.1"/>
    <property type="molecule type" value="Genomic_DNA"/>
</dbReference>
<evidence type="ECO:0000313" key="4">
    <source>
        <dbReference type="Proteomes" id="UP000293623"/>
    </source>
</evidence>
<dbReference type="AlphaFoldDB" id="A0A4Q2KMA7"/>
<name>A0A4Q2KMA7_9SPHN</name>
<evidence type="ECO:0000313" key="3">
    <source>
        <dbReference type="EMBL" id="RXZ66464.1"/>
    </source>
</evidence>
<keyword evidence="2" id="KW-1133">Transmembrane helix</keyword>
<feature type="transmembrane region" description="Helical" evidence="2">
    <location>
        <begin position="387"/>
        <end position="409"/>
    </location>
</feature>
<feature type="transmembrane region" description="Helical" evidence="2">
    <location>
        <begin position="343"/>
        <end position="367"/>
    </location>
</feature>
<organism evidence="3 4">
    <name type="scientific">Pelagerythrobacter rhizovicinus</name>
    <dbReference type="NCBI Taxonomy" id="2268576"/>
    <lineage>
        <taxon>Bacteria</taxon>
        <taxon>Pseudomonadati</taxon>
        <taxon>Pseudomonadota</taxon>
        <taxon>Alphaproteobacteria</taxon>
        <taxon>Sphingomonadales</taxon>
        <taxon>Erythrobacteraceae</taxon>
        <taxon>Pelagerythrobacter</taxon>
    </lineage>
</organism>
<keyword evidence="1" id="KW-0175">Coiled coil</keyword>
<sequence length="495" mass="54620">MRDDQISRVKSRSAAIEKSFDTFLRFLGETTDKDGRAFDISRPIPQTDSSLSDLRARAAAVAGLVTKFDEKGGALTPLADFAAMVNAGNAITNAITQTTDSIENHLKSSGGLHSIDYDSLVFTTENGQTVSFQGNFKTLFDSTESYIKSFQDVFQTVNPSRASFNFSSATESLSKIISRATEARENLQAALNTTRKQLDEVTAKQVVFDSILDDVRVKQARLDEQSATANEAIASISAKNDEASSLEAVTATLRERVGAYESEFKAFQDQLGAMKQNYETSDKNLTLLIERFNTQATSFDEMIEKSNQMLSSSTVSGLASEFGTIRNDLDNKLTDAHTSFNRAIIFLFLSALPLILFVFAPFLVAIFPDNSNIVAAISGMTGERSGWQYIGQVVARFVVLLPAIWYVTFCTARYNSLFKLKEHYSYKYSMAVAVDGFKKQAPDYQDMIAALVFEQLAFNPVDKLGKRHDGPESPPNPIASMLVKMLRRDARAATE</sequence>
<keyword evidence="4" id="KW-1185">Reference proteome</keyword>
<feature type="coiled-coil region" evidence="1">
    <location>
        <begin position="177"/>
        <end position="204"/>
    </location>
</feature>
<reference evidence="3 4" key="1">
    <citation type="submission" date="2019-01" db="EMBL/GenBank/DDBJ databases">
        <title>Altererythrobacter rhizovicinus sp. nov., isolated from the rhizosphere soil of Haloxylon ammodendron.</title>
        <authorList>
            <person name="Li H.-P."/>
            <person name="Gou J.-Y."/>
            <person name="Yao D."/>
            <person name="Han Q.-Q."/>
            <person name="Shao K.-Z."/>
            <person name="Zhao Q."/>
            <person name="Zhang J.-L."/>
        </authorList>
    </citation>
    <scope>NUCLEOTIDE SEQUENCE [LARGE SCALE GENOMIC DNA]</scope>
    <source>
        <strain evidence="3 4">AY-3R</strain>
    </source>
</reference>
<dbReference type="Proteomes" id="UP000293623">
    <property type="component" value="Unassembled WGS sequence"/>
</dbReference>
<dbReference type="Gene3D" id="1.10.287.2610">
    <property type="match status" value="1"/>
</dbReference>
<gene>
    <name evidence="3" type="ORF">ETX26_07220</name>
</gene>
<accession>A0A4Q2KMA7</accession>